<organism evidence="2 3">
    <name type="scientific">Amphiprion ocellaris</name>
    <name type="common">Clown anemonefish</name>
    <dbReference type="NCBI Taxonomy" id="80972"/>
    <lineage>
        <taxon>Eukaryota</taxon>
        <taxon>Metazoa</taxon>
        <taxon>Chordata</taxon>
        <taxon>Craniata</taxon>
        <taxon>Vertebrata</taxon>
        <taxon>Euteleostomi</taxon>
        <taxon>Actinopterygii</taxon>
        <taxon>Neopterygii</taxon>
        <taxon>Teleostei</taxon>
        <taxon>Neoteleostei</taxon>
        <taxon>Acanthomorphata</taxon>
        <taxon>Ovalentaria</taxon>
        <taxon>Pomacentridae</taxon>
        <taxon>Amphiprion</taxon>
    </lineage>
</organism>
<dbReference type="GeneTree" id="ENSGT00940000163630"/>
<dbReference type="CDD" id="cd01650">
    <property type="entry name" value="RT_nLTR_like"/>
    <property type="match status" value="1"/>
</dbReference>
<dbReference type="SUPFAM" id="SSF56672">
    <property type="entry name" value="DNA/RNA polymerases"/>
    <property type="match status" value="1"/>
</dbReference>
<dbReference type="PROSITE" id="PS50878">
    <property type="entry name" value="RT_POL"/>
    <property type="match status" value="1"/>
</dbReference>
<dbReference type="AlphaFoldDB" id="A0AAQ5X4Q8"/>
<accession>A0AAQ5X4Q8</accession>
<dbReference type="InterPro" id="IPR000477">
    <property type="entry name" value="RT_dom"/>
</dbReference>
<dbReference type="InterPro" id="IPR043502">
    <property type="entry name" value="DNA/RNA_pol_sf"/>
</dbReference>
<dbReference type="PANTHER" id="PTHR31635">
    <property type="entry name" value="REVERSE TRANSCRIPTASE DOMAIN-CONTAINING PROTEIN-RELATED"/>
    <property type="match status" value="1"/>
</dbReference>
<reference evidence="2" key="2">
    <citation type="submission" date="2025-08" db="UniProtKB">
        <authorList>
            <consortium name="Ensembl"/>
        </authorList>
    </citation>
    <scope>IDENTIFICATION</scope>
</reference>
<feature type="domain" description="Reverse transcriptase" evidence="1">
    <location>
        <begin position="277"/>
        <end position="549"/>
    </location>
</feature>
<reference evidence="2 3" key="1">
    <citation type="submission" date="2022-01" db="EMBL/GenBank/DDBJ databases">
        <title>A chromosome-scale genome assembly of the false clownfish, Amphiprion ocellaris.</title>
        <authorList>
            <person name="Ryu T."/>
        </authorList>
    </citation>
    <scope>NUCLEOTIDE SEQUENCE [LARGE SCALE GENOMIC DNA]</scope>
</reference>
<protein>
    <recommendedName>
        <fullName evidence="1">Reverse transcriptase domain-containing protein</fullName>
    </recommendedName>
</protein>
<keyword evidence="3" id="KW-1185">Reference proteome</keyword>
<name>A0AAQ5X4Q8_AMPOC</name>
<dbReference type="Proteomes" id="UP001501940">
    <property type="component" value="Chromosome 6"/>
</dbReference>
<evidence type="ECO:0000259" key="1">
    <source>
        <dbReference type="PROSITE" id="PS50878"/>
    </source>
</evidence>
<dbReference type="PANTHER" id="PTHR31635:SF196">
    <property type="entry name" value="REVERSE TRANSCRIPTASE DOMAIN-CONTAINING PROTEIN-RELATED"/>
    <property type="match status" value="1"/>
</dbReference>
<evidence type="ECO:0000313" key="2">
    <source>
        <dbReference type="Ensembl" id="ENSAOCP00000035464.1"/>
    </source>
</evidence>
<reference evidence="2" key="3">
    <citation type="submission" date="2025-09" db="UniProtKB">
        <authorList>
            <consortium name="Ensembl"/>
        </authorList>
    </citation>
    <scope>IDENTIFICATION</scope>
</reference>
<proteinExistence type="predicted"/>
<dbReference type="Ensembl" id="ENSAOCT00000035401.1">
    <property type="protein sequence ID" value="ENSAOCP00000035464.1"/>
    <property type="gene ID" value="ENSAOCG00000034142.1"/>
</dbReference>
<dbReference type="Pfam" id="PF00078">
    <property type="entry name" value="RVT_1"/>
    <property type="match status" value="1"/>
</dbReference>
<evidence type="ECO:0000313" key="3">
    <source>
        <dbReference type="Proteomes" id="UP001501940"/>
    </source>
</evidence>
<sequence length="1197" mass="135643">LTLKRWRLNASLLNDKKYISFKITDAFAEYYKSLYKNSNTCTADVEVADFLEHSNLSEQPEVVSKKLDVPITTLEITWVISSLKNNKSPEPDGYIHEFYKSFQDLLTDEDRTECQSCRPVSILNGLLHIITAILARTVNQIITQIIHQTDEQKTFDRGQQVLSISGNSFKTVGKPFQVLPHDVHPENARSVQSSNQTFRVFVKMCNNLIGQKLMETGHGLELALSHWWIGLSIASRHTSLQSVCSRYRKRNPDGFPAEFLKHFWSMLAPLFFRTVTEIKNNGYISPHMNTAAIKLLLKPDKDPTLPSSYRPLSLINTDIKIISKALASRLEKIIPSIIHSDQTGFINGRHSTNNIRRLLNLISLTQRHNKEAIVMSLDAEKAFDKVNWSFLFAVLHKFGFGESFIQWVSALYNSPKATVTTNGITSQSFSLQRGTRQGCPLSPLLFAIFIEPLATAVRQNTDIKGICALESEHKINLYADDILLYLQEPKTSVKEVFNLITTFSRLSDYSVNWSKSIILPLTENSWKPAAQNSHYSFPTGNIRYLGINISSKLSELVHLNFTPLLDKVCDDLRRWNNLPISLLGRIATVKMKILPKINYLFSMIPFKPTSKWFQSLDSAIGKFYSKNKKAKISLTTLQKNKSEGGLEAPNFMYYYLSNQIQYLTKWIHPHEEYNSWLELEQLDCNQIKISDLPFISSALKHHSCFKNPMIASTLSAWWKALEITGSQLKPSILSPIWHNPDFANNKIALYFSTWAERGVTHLHHLLDDNTFRTYINLFQTFEIRNGNFLQYLQVKKTITSRIPSLQTTLQPTDLQPPEFVDYIVKLSPRNKKNLSKIYSLLSKTHSIHLPTQKWEKDVSKSFDSDFWTQICENTFKMTKNTNLQLIQFKVLHRTHITQYKLYKMGFSRSDTCTQCTQNMTDTYFHALWLCTPVYQFWVTITQKLSNILDCGIPHSPTVCLIGDLTQTALPDIHIQPTLAAIAIAKKTILVNWKDKKALNIIHWLNLLTEHISLERISAIRKNQLDSFKEKWSPFIKSININLYFCWLGASVRARCCPWVWWGGWGLGGAAGWVPCILDVPAPGWAWGLVALAPWWCGLVLPPGQGAACGWPVVGLRRLPGRCSSAATSGGFGAGRAGRVRVGPPRPLASGLWGPSASVPVVLLPVSPAALSSWAGSTPDCLLLCTSHTSHITVYSYS</sequence>